<evidence type="ECO:0000256" key="7">
    <source>
        <dbReference type="ARBA" id="ARBA00022840"/>
    </source>
</evidence>
<keyword evidence="5 12" id="KW-0235">DNA replication</keyword>
<evidence type="ECO:0000256" key="9">
    <source>
        <dbReference type="ARBA" id="ARBA00023242"/>
    </source>
</evidence>
<dbReference type="SMART" id="SM00382">
    <property type="entry name" value="AAA"/>
    <property type="match status" value="1"/>
</dbReference>
<dbReference type="InterPro" id="IPR003593">
    <property type="entry name" value="AAA+_ATPase"/>
</dbReference>
<reference evidence="15 16" key="1">
    <citation type="journal article" date="2023" name="Insect Mol. Biol.">
        <title>Genome sequencing provides insights into the evolution of gene families encoding plant cell wall-degrading enzymes in longhorned beetles.</title>
        <authorList>
            <person name="Shin N.R."/>
            <person name="Okamura Y."/>
            <person name="Kirsch R."/>
            <person name="Pauchet Y."/>
        </authorList>
    </citation>
    <scope>NUCLEOTIDE SEQUENCE [LARGE SCALE GENOMIC DNA]</scope>
    <source>
        <strain evidence="15">EAD_L_NR</strain>
    </source>
</reference>
<evidence type="ECO:0000313" key="16">
    <source>
        <dbReference type="Proteomes" id="UP001159042"/>
    </source>
</evidence>
<feature type="region of interest" description="Disordered" evidence="13">
    <location>
        <begin position="39"/>
        <end position="145"/>
    </location>
</feature>
<evidence type="ECO:0000313" key="15">
    <source>
        <dbReference type="EMBL" id="KAJ8915620.1"/>
    </source>
</evidence>
<dbReference type="PANTHER" id="PTHR23389">
    <property type="entry name" value="CHROMOSOME TRANSMISSION FIDELITY FACTOR 18"/>
    <property type="match status" value="1"/>
</dbReference>
<keyword evidence="8" id="KW-0238">DNA-binding</keyword>
<comment type="function">
    <text evidence="10">Subunit of the replication factor C (RFC) complex which acts during elongation of primed DNA templates by DNA polymerases delta and epsilon, and is necessary for ATP-dependent loading of proliferating cell nuclear antigen (PCNA) onto primed DNA. This subunit binds to the primer-template junction. Binds the PO-B transcription element as well as other GA rich DNA sequences. Can bind single- or double-stranded DNA.</text>
</comment>
<dbReference type="Gene3D" id="3.40.50.300">
    <property type="entry name" value="P-loop containing nucleotide triphosphate hydrolases"/>
    <property type="match status" value="1"/>
</dbReference>
<dbReference type="Pfam" id="PF25361">
    <property type="entry name" value="AAA_lid_RFC1"/>
    <property type="match status" value="1"/>
</dbReference>
<dbReference type="FunFam" id="1.10.8.60:FF:000021">
    <property type="entry name" value="Replication factor C subunit 1"/>
    <property type="match status" value="1"/>
</dbReference>
<evidence type="ECO:0000256" key="4">
    <source>
        <dbReference type="ARBA" id="ARBA00022553"/>
    </source>
</evidence>
<evidence type="ECO:0000256" key="6">
    <source>
        <dbReference type="ARBA" id="ARBA00022741"/>
    </source>
</evidence>
<dbReference type="GO" id="GO:0006281">
    <property type="term" value="P:DNA repair"/>
    <property type="evidence" value="ECO:0007669"/>
    <property type="project" value="InterPro"/>
</dbReference>
<feature type="compositionally biased region" description="Basic and acidic residues" evidence="13">
    <location>
        <begin position="364"/>
        <end position="383"/>
    </location>
</feature>
<dbReference type="Pfam" id="PF00533">
    <property type="entry name" value="BRCT"/>
    <property type="match status" value="1"/>
</dbReference>
<dbReference type="SUPFAM" id="SSF48019">
    <property type="entry name" value="post-AAA+ oligomerization domain-like"/>
    <property type="match status" value="1"/>
</dbReference>
<evidence type="ECO:0000256" key="5">
    <source>
        <dbReference type="ARBA" id="ARBA00022705"/>
    </source>
</evidence>
<dbReference type="InterPro" id="IPR027417">
    <property type="entry name" value="P-loop_NTPase"/>
</dbReference>
<feature type="region of interest" description="Disordered" evidence="13">
    <location>
        <begin position="933"/>
        <end position="996"/>
    </location>
</feature>
<name>A0AAV8VP86_9CUCU</name>
<dbReference type="GO" id="GO:0016887">
    <property type="term" value="F:ATP hydrolysis activity"/>
    <property type="evidence" value="ECO:0007669"/>
    <property type="project" value="InterPro"/>
</dbReference>
<dbReference type="AlphaFoldDB" id="A0AAV8VP86"/>
<protein>
    <recommendedName>
        <fullName evidence="3 12">Replication factor C subunit 1</fullName>
    </recommendedName>
</protein>
<dbReference type="PIRSF" id="PIRSF036578">
    <property type="entry name" value="RFC1"/>
    <property type="match status" value="1"/>
</dbReference>
<feature type="region of interest" description="Disordered" evidence="13">
    <location>
        <begin position="341"/>
        <end position="425"/>
    </location>
</feature>
<dbReference type="PANTHER" id="PTHR23389:SF6">
    <property type="entry name" value="REPLICATION FACTOR C SUBUNIT 1"/>
    <property type="match status" value="1"/>
</dbReference>
<comment type="caution">
    <text evidence="15">The sequence shown here is derived from an EMBL/GenBank/DDBJ whole genome shotgun (WGS) entry which is preliminary data.</text>
</comment>
<evidence type="ECO:0000256" key="12">
    <source>
        <dbReference type="PIRNR" id="PIRNR036578"/>
    </source>
</evidence>
<keyword evidence="9 12" id="KW-0539">Nucleus</keyword>
<feature type="compositionally biased region" description="Basic and acidic residues" evidence="13">
    <location>
        <begin position="186"/>
        <end position="195"/>
    </location>
</feature>
<evidence type="ECO:0000256" key="11">
    <source>
        <dbReference type="ARBA" id="ARBA00064311"/>
    </source>
</evidence>
<evidence type="ECO:0000256" key="13">
    <source>
        <dbReference type="SAM" id="MobiDB-lite"/>
    </source>
</evidence>
<dbReference type="GO" id="GO:0005663">
    <property type="term" value="C:DNA replication factor C complex"/>
    <property type="evidence" value="ECO:0007669"/>
    <property type="project" value="InterPro"/>
</dbReference>
<dbReference type="EMBL" id="JANEYG010000051">
    <property type="protein sequence ID" value="KAJ8915620.1"/>
    <property type="molecule type" value="Genomic_DNA"/>
</dbReference>
<dbReference type="FunFam" id="3.40.50.10190:FF:000001">
    <property type="entry name" value="Replication factor C subunit 1"/>
    <property type="match status" value="1"/>
</dbReference>
<evidence type="ECO:0000256" key="2">
    <source>
        <dbReference type="ARBA" id="ARBA00006116"/>
    </source>
</evidence>
<feature type="compositionally biased region" description="Acidic residues" evidence="13">
    <location>
        <begin position="937"/>
        <end position="957"/>
    </location>
</feature>
<dbReference type="FunFam" id="3.40.50.300:FF:000395">
    <property type="entry name" value="Replication factor C subunit 1"/>
    <property type="match status" value="1"/>
</dbReference>
<feature type="compositionally biased region" description="Polar residues" evidence="13">
    <location>
        <begin position="109"/>
        <end position="119"/>
    </location>
</feature>
<dbReference type="CDD" id="cd18140">
    <property type="entry name" value="HLD_clamp_RFC"/>
    <property type="match status" value="1"/>
</dbReference>
<keyword evidence="7 12" id="KW-0067">ATP-binding</keyword>
<comment type="subcellular location">
    <subcellularLocation>
        <location evidence="1 12">Nucleus</location>
    </subcellularLocation>
</comment>
<feature type="compositionally biased region" description="Basic residues" evidence="13">
    <location>
        <begin position="122"/>
        <end position="135"/>
    </location>
</feature>
<dbReference type="Pfam" id="PF00004">
    <property type="entry name" value="AAA"/>
    <property type="match status" value="1"/>
</dbReference>
<dbReference type="SUPFAM" id="SSF52113">
    <property type="entry name" value="BRCT domain"/>
    <property type="match status" value="1"/>
</dbReference>
<dbReference type="Pfam" id="PF08519">
    <property type="entry name" value="RFC1"/>
    <property type="match status" value="1"/>
</dbReference>
<keyword evidence="6 12" id="KW-0547">Nucleotide-binding</keyword>
<feature type="compositionally biased region" description="Low complexity" evidence="13">
    <location>
        <begin position="977"/>
        <end position="989"/>
    </location>
</feature>
<dbReference type="Gene3D" id="3.40.50.10190">
    <property type="entry name" value="BRCT domain"/>
    <property type="match status" value="1"/>
</dbReference>
<dbReference type="Proteomes" id="UP001159042">
    <property type="component" value="Unassembled WGS sequence"/>
</dbReference>
<accession>A0AAV8VP86</accession>
<organism evidence="15 16">
    <name type="scientific">Exocentrus adspersus</name>
    <dbReference type="NCBI Taxonomy" id="1586481"/>
    <lineage>
        <taxon>Eukaryota</taxon>
        <taxon>Metazoa</taxon>
        <taxon>Ecdysozoa</taxon>
        <taxon>Arthropoda</taxon>
        <taxon>Hexapoda</taxon>
        <taxon>Insecta</taxon>
        <taxon>Pterygota</taxon>
        <taxon>Neoptera</taxon>
        <taxon>Endopterygota</taxon>
        <taxon>Coleoptera</taxon>
        <taxon>Polyphaga</taxon>
        <taxon>Cucujiformia</taxon>
        <taxon>Chrysomeloidea</taxon>
        <taxon>Cerambycidae</taxon>
        <taxon>Lamiinae</taxon>
        <taxon>Acanthocinini</taxon>
        <taxon>Exocentrus</taxon>
    </lineage>
</organism>
<gene>
    <name evidence="15" type="ORF">NQ315_003404</name>
</gene>
<evidence type="ECO:0000259" key="14">
    <source>
        <dbReference type="PROSITE" id="PS50172"/>
    </source>
</evidence>
<dbReference type="InterPro" id="IPR012178">
    <property type="entry name" value="RFC1"/>
</dbReference>
<feature type="domain" description="BRCT" evidence="14">
    <location>
        <begin position="258"/>
        <end position="333"/>
    </location>
</feature>
<dbReference type="SUPFAM" id="SSF52540">
    <property type="entry name" value="P-loop containing nucleoside triphosphate hydrolases"/>
    <property type="match status" value="1"/>
</dbReference>
<feature type="region of interest" description="Disordered" evidence="13">
    <location>
        <begin position="186"/>
        <end position="225"/>
    </location>
</feature>
<dbReference type="GO" id="GO:0005634">
    <property type="term" value="C:nucleus"/>
    <property type="evidence" value="ECO:0007669"/>
    <property type="project" value="UniProtKB-SubCell"/>
</dbReference>
<dbReference type="GO" id="GO:0005524">
    <property type="term" value="F:ATP binding"/>
    <property type="evidence" value="ECO:0007669"/>
    <property type="project" value="UniProtKB-UniRule"/>
</dbReference>
<proteinExistence type="inferred from homology"/>
<dbReference type="InterPro" id="IPR013725">
    <property type="entry name" value="DNA_replication_fac_RFC1_C"/>
</dbReference>
<dbReference type="GO" id="GO:0003677">
    <property type="term" value="F:DNA binding"/>
    <property type="evidence" value="ECO:0007669"/>
    <property type="project" value="UniProtKB-KW"/>
</dbReference>
<evidence type="ECO:0000256" key="8">
    <source>
        <dbReference type="ARBA" id="ARBA00023125"/>
    </source>
</evidence>
<evidence type="ECO:0000256" key="1">
    <source>
        <dbReference type="ARBA" id="ARBA00004123"/>
    </source>
</evidence>
<feature type="compositionally biased region" description="Basic and acidic residues" evidence="13">
    <location>
        <begin position="392"/>
        <end position="409"/>
    </location>
</feature>
<dbReference type="GO" id="GO:0006260">
    <property type="term" value="P:DNA replication"/>
    <property type="evidence" value="ECO:0007669"/>
    <property type="project" value="UniProtKB-KW"/>
</dbReference>
<dbReference type="SMART" id="SM00292">
    <property type="entry name" value="BRCT"/>
    <property type="match status" value="1"/>
</dbReference>
<dbReference type="InterPro" id="IPR003959">
    <property type="entry name" value="ATPase_AAA_core"/>
</dbReference>
<dbReference type="InterPro" id="IPR036420">
    <property type="entry name" value="BRCT_dom_sf"/>
</dbReference>
<evidence type="ECO:0000256" key="3">
    <source>
        <dbReference type="ARBA" id="ARBA00020401"/>
    </source>
</evidence>
<keyword evidence="16" id="KW-1185">Reference proteome</keyword>
<dbReference type="InterPro" id="IPR047854">
    <property type="entry name" value="RFC_lid"/>
</dbReference>
<dbReference type="FunFam" id="1.20.272.10:FF:000005">
    <property type="entry name" value="Replication factor C subunit 1"/>
    <property type="match status" value="1"/>
</dbReference>
<comment type="subunit">
    <text evidence="11">Large subunit of the RFC complex, an heteropentameric complex consisting of RFC1 and four small subunits RFC2, RFC3, RFC4 and RFC5; the RFC complex interacts with PCNA and the interaction involves RFC1.</text>
</comment>
<sequence>MSRDIRSFFNVVSKKPQQVNSKKVKPVIVDSDDEDVIQSTPEQNLAKKSVNKRKRIVVSSDSEDESKQKTKTTPPNKLKNNDTSQLKPVNIDDVFGNKPIKQSKVESVATPSTETSTLKPTEKKRKGRDGKKTRKPNTELGIHNDENFEKTLLDLDDDVLLENVDVLDKTIEEACKQQDTDIHTKTLKEKTEHVEKKRQRKNSSDGTPQKKPKFEHTDSGIDPDQDAFEKRRYSAMLYQKYKSRGGPKHHGEKEIPQGKPDCLKNITFLRTGVLDSLESNEFEDLVKEHGGRVVHAKKVNYIVVGDEPGPAKLDKARGLHIPEISENELLDMILVKSGMKPKFSKTKSDASTESGIVTDEEPSSESKRKEKPLQNKGNKKPEASKAQTSEIRNGKSHEKEANHSEKAHSQDTNPEIDSIPHDESQKIEIANSVMAWTEKYKPKDIKSIIGQQGESSNLNKLRKWLLNWNRNQQPEVRKKIPRPSPWAKNDDGAYYKAVLLSGPPGVGKTTTATLVSRELGFDIVEFNASDTRSKRLLHEEVSQLLSTQTIARFAAGKKTTDKKRVLLMDEVDGMAGNEDRGGIQELINLIKTTHIPIICMCNDRNHQKMRSLVNYCFDLRFNKPRPEQIRGAMMSICFKEGVKISPNALSEIIQGTGCDIRQTLNHLSMWSAANKDISVETAHQEAKAAKKDTVLGPWEVIRLVFTREEQNNMNVADKLRLFFYDYSLGPLFVQENYLNVAPSCDSKEYLKRAALAADSISMGDLVDSKIRNSNSWALLETQAVFSSVLPGFYMSGNITKRINFPSWLGKNSSASKNKRMLCELYSHTRTSTSGNVLALKLDYLVPLRNAIITPLRKYGVDGVHQAIEVMKSYHLLREDLNNLIDLCQWKDMKNPFNEIDPKVKSAFTRVYNKEAPLLPFAINTGVSKKRVASVEADPLEDNEEFNESDNQEDDDLTSDAMIKIKTKTNSKKKDASKPSSSKGKGSSNKGKGKKSK</sequence>
<keyword evidence="4" id="KW-0597">Phosphoprotein</keyword>
<dbReference type="Gene3D" id="1.20.272.10">
    <property type="match status" value="1"/>
</dbReference>
<feature type="region of interest" description="Disordered" evidence="13">
    <location>
        <begin position="1"/>
        <end position="26"/>
    </location>
</feature>
<dbReference type="Gene3D" id="1.10.8.60">
    <property type="match status" value="1"/>
</dbReference>
<evidence type="ECO:0000256" key="10">
    <source>
        <dbReference type="ARBA" id="ARBA00054501"/>
    </source>
</evidence>
<dbReference type="CDD" id="cd00009">
    <property type="entry name" value="AAA"/>
    <property type="match status" value="1"/>
</dbReference>
<dbReference type="InterPro" id="IPR008921">
    <property type="entry name" value="DNA_pol3_clamp-load_cplx_C"/>
</dbReference>
<dbReference type="InterPro" id="IPR001357">
    <property type="entry name" value="BRCT_dom"/>
</dbReference>
<comment type="similarity">
    <text evidence="2 12">Belongs to the activator 1 large subunit family.</text>
</comment>
<dbReference type="PROSITE" id="PS50172">
    <property type="entry name" value="BRCT"/>
    <property type="match status" value="1"/>
</dbReference>
<dbReference type="GO" id="GO:0003689">
    <property type="term" value="F:DNA clamp loader activity"/>
    <property type="evidence" value="ECO:0007669"/>
    <property type="project" value="UniProtKB-UniRule"/>
</dbReference>